<reference evidence="1 2" key="1">
    <citation type="journal article" date="2015" name="Genome Announc.">
        <title>Complete genome sequences for 35 biothreat assay-relevant bacillus species.</title>
        <authorList>
            <person name="Johnson S.L."/>
            <person name="Daligault H.E."/>
            <person name="Davenport K.W."/>
            <person name="Jaissle J."/>
            <person name="Frey K.G."/>
            <person name="Ladner J.T."/>
            <person name="Broomall S.M."/>
            <person name="Bishop-Lilly K.A."/>
            <person name="Bruce D.C."/>
            <person name="Gibbons H.S."/>
            <person name="Coyne S.R."/>
            <person name="Lo C.C."/>
            <person name="Meincke L."/>
            <person name="Munk A.C."/>
            <person name="Koroleva G.I."/>
            <person name="Rosenzweig C.N."/>
            <person name="Palacios G.F."/>
            <person name="Redden C.L."/>
            <person name="Minogue T.D."/>
            <person name="Chain P.S."/>
        </authorList>
    </citation>
    <scope>NUCLEOTIDE SEQUENCE [LARGE SCALE GENOMIC DNA]</scope>
    <source>
        <strain evidence="2">ATCC 14581 / DSM 32 / JCM 2506 / NBRC 15308 / NCIMB 9376 / NCTC 10342 / NRRL B-14308 / VKM B-512</strain>
    </source>
</reference>
<dbReference type="AlphaFoldDB" id="A0A0B6AK43"/>
<dbReference type="HOGENOM" id="CLU_2285799_0_0_9"/>
<dbReference type="GeneID" id="93643742"/>
<protein>
    <submittedName>
        <fullName evidence="1">Putative membrane protein</fullName>
    </submittedName>
</protein>
<proteinExistence type="predicted"/>
<organism evidence="1 2">
    <name type="scientific">Priestia megaterium (strain ATCC 14581 / DSM 32 / CCUG 1817 / JCM 2506 / NBRC 15308 / NCIMB 9376 / NCTC 10342 / NRRL B-14308 / VKM B-512 / Ford 19)</name>
    <name type="common">Bacillus megaterium</name>
    <dbReference type="NCBI Taxonomy" id="1348623"/>
    <lineage>
        <taxon>Bacteria</taxon>
        <taxon>Bacillati</taxon>
        <taxon>Bacillota</taxon>
        <taxon>Bacilli</taxon>
        <taxon>Bacillales</taxon>
        <taxon>Bacillaceae</taxon>
        <taxon>Priestia</taxon>
    </lineage>
</organism>
<name>A0A0B6AK43_PRIM2</name>
<dbReference type="KEGG" id="bmeg:BG04_226"/>
<sequence>MDLGETVIAILAAGALLLYGTLELWFALRNSSFFKGWKQKLAVILPLYAVTFGIWFAFFHNKKVLQKGGMKDGHQFIPHSVFMYADAHVWRIIYYTVCKNK</sequence>
<gene>
    <name evidence="1" type="ORF">BG04_226</name>
</gene>
<accession>A0A0B6AK43</accession>
<evidence type="ECO:0000313" key="2">
    <source>
        <dbReference type="Proteomes" id="UP000031829"/>
    </source>
</evidence>
<dbReference type="EMBL" id="CP009920">
    <property type="protein sequence ID" value="AJI25270.1"/>
    <property type="molecule type" value="Genomic_DNA"/>
</dbReference>
<dbReference type="RefSeq" id="WP_034650408.1">
    <property type="nucleotide sequence ID" value="NZ_BCVB01000006.1"/>
</dbReference>
<evidence type="ECO:0000313" key="1">
    <source>
        <dbReference type="EMBL" id="AJI25270.1"/>
    </source>
</evidence>
<dbReference type="Proteomes" id="UP000031829">
    <property type="component" value="Chromosome"/>
</dbReference>